<keyword evidence="1" id="KW-0472">Membrane</keyword>
<dbReference type="EMBL" id="PVTF01000003">
    <property type="protein sequence ID" value="PRY43627.1"/>
    <property type="molecule type" value="Genomic_DNA"/>
</dbReference>
<comment type="caution">
    <text evidence="2">The sequence shown here is derived from an EMBL/GenBank/DDBJ whole genome shotgun (WGS) entry which is preliminary data.</text>
</comment>
<evidence type="ECO:0000313" key="2">
    <source>
        <dbReference type="EMBL" id="PRY43627.1"/>
    </source>
</evidence>
<reference evidence="2 3" key="1">
    <citation type="submission" date="2018-03" db="EMBL/GenBank/DDBJ databases">
        <title>Genomic Encyclopedia of Archaeal and Bacterial Type Strains, Phase II (KMG-II): from individual species to whole genera.</title>
        <authorList>
            <person name="Goeker M."/>
        </authorList>
    </citation>
    <scope>NUCLEOTIDE SEQUENCE [LARGE SCALE GENOMIC DNA]</scope>
    <source>
        <strain evidence="2 3">DSM 44720</strain>
    </source>
</reference>
<organism evidence="2 3">
    <name type="scientific">Umezawaea tangerina</name>
    <dbReference type="NCBI Taxonomy" id="84725"/>
    <lineage>
        <taxon>Bacteria</taxon>
        <taxon>Bacillati</taxon>
        <taxon>Actinomycetota</taxon>
        <taxon>Actinomycetes</taxon>
        <taxon>Pseudonocardiales</taxon>
        <taxon>Pseudonocardiaceae</taxon>
        <taxon>Umezawaea</taxon>
    </lineage>
</organism>
<keyword evidence="1" id="KW-1133">Transmembrane helix</keyword>
<evidence type="ECO:0000256" key="1">
    <source>
        <dbReference type="SAM" id="Phobius"/>
    </source>
</evidence>
<proteinExistence type="predicted"/>
<sequence length="76" mass="8006">MDDLVELGLADDDNDTEVEGAEVEQAPSTPLNSRAGFAGSVVALVLASVAGVALFAWIILFWLAPPFLAWLDSLGF</sequence>
<dbReference type="AlphaFoldDB" id="A0A2T0TD85"/>
<protein>
    <submittedName>
        <fullName evidence="2">Uncharacterized protein</fullName>
    </submittedName>
</protein>
<keyword evidence="1" id="KW-0812">Transmembrane</keyword>
<evidence type="ECO:0000313" key="3">
    <source>
        <dbReference type="Proteomes" id="UP000239494"/>
    </source>
</evidence>
<accession>A0A2T0TD85</accession>
<name>A0A2T0TD85_9PSEU</name>
<feature type="transmembrane region" description="Helical" evidence="1">
    <location>
        <begin position="41"/>
        <end position="64"/>
    </location>
</feature>
<dbReference type="Proteomes" id="UP000239494">
    <property type="component" value="Unassembled WGS sequence"/>
</dbReference>
<keyword evidence="3" id="KW-1185">Reference proteome</keyword>
<gene>
    <name evidence="2" type="ORF">CLV43_103374</name>
</gene>